<dbReference type="InterPro" id="IPR006671">
    <property type="entry name" value="Cyclin_N"/>
</dbReference>
<keyword evidence="3 5" id="KW-0195">Cyclin</keyword>
<dbReference type="OrthoDB" id="5590282at2759"/>
<proteinExistence type="inferred from homology"/>
<keyword evidence="7" id="KW-0812">Transmembrane</keyword>
<name>A0A8T3AMI9_DENNO</name>
<dbReference type="InterPro" id="IPR048258">
    <property type="entry name" value="Cyclins_cyclin-box"/>
</dbReference>
<dbReference type="SUPFAM" id="SSF47954">
    <property type="entry name" value="Cyclin-like"/>
    <property type="match status" value="2"/>
</dbReference>
<comment type="similarity">
    <text evidence="1">Belongs to the cyclin family. Cyclin AB subfamily.</text>
</comment>
<dbReference type="InterPro" id="IPR013763">
    <property type="entry name" value="Cyclin-like_dom"/>
</dbReference>
<dbReference type="InterPro" id="IPR004367">
    <property type="entry name" value="Cyclin_C-dom"/>
</dbReference>
<dbReference type="AlphaFoldDB" id="A0A8T3AMI9"/>
<dbReference type="SMART" id="SM01332">
    <property type="entry name" value="Cyclin_C"/>
    <property type="match status" value="1"/>
</dbReference>
<reference evidence="10" key="1">
    <citation type="journal article" date="2022" name="Front. Genet.">
        <title>Chromosome-Scale Assembly of the Dendrobium nobile Genome Provides Insights Into the Molecular Mechanism of the Biosynthesis of the Medicinal Active Ingredient of Dendrobium.</title>
        <authorList>
            <person name="Xu Q."/>
            <person name="Niu S.-C."/>
            <person name="Li K.-L."/>
            <person name="Zheng P.-J."/>
            <person name="Zhang X.-J."/>
            <person name="Jia Y."/>
            <person name="Liu Y."/>
            <person name="Niu Y.-X."/>
            <person name="Yu L.-H."/>
            <person name="Chen D.-F."/>
            <person name="Zhang G.-Q."/>
        </authorList>
    </citation>
    <scope>NUCLEOTIDE SEQUENCE</scope>
    <source>
        <tissue evidence="10">Leaf</tissue>
    </source>
</reference>
<evidence type="ECO:0000259" key="8">
    <source>
        <dbReference type="SMART" id="SM00385"/>
    </source>
</evidence>
<evidence type="ECO:0000313" key="10">
    <source>
        <dbReference type="EMBL" id="KAI0497191.1"/>
    </source>
</evidence>
<organism evidence="10 11">
    <name type="scientific">Dendrobium nobile</name>
    <name type="common">Orchid</name>
    <dbReference type="NCBI Taxonomy" id="94219"/>
    <lineage>
        <taxon>Eukaryota</taxon>
        <taxon>Viridiplantae</taxon>
        <taxon>Streptophyta</taxon>
        <taxon>Embryophyta</taxon>
        <taxon>Tracheophyta</taxon>
        <taxon>Spermatophyta</taxon>
        <taxon>Magnoliopsida</taxon>
        <taxon>Liliopsida</taxon>
        <taxon>Asparagales</taxon>
        <taxon>Orchidaceae</taxon>
        <taxon>Epidendroideae</taxon>
        <taxon>Malaxideae</taxon>
        <taxon>Dendrobiinae</taxon>
        <taxon>Dendrobium</taxon>
    </lineage>
</organism>
<keyword evidence="4" id="KW-0131">Cell cycle</keyword>
<dbReference type="Pfam" id="PF00134">
    <property type="entry name" value="Cyclin_N"/>
    <property type="match status" value="1"/>
</dbReference>
<keyword evidence="11" id="KW-1185">Reference proteome</keyword>
<evidence type="ECO:0000256" key="5">
    <source>
        <dbReference type="RuleBase" id="RU000383"/>
    </source>
</evidence>
<dbReference type="Gene3D" id="1.10.472.10">
    <property type="entry name" value="Cyclin-like"/>
    <property type="match status" value="2"/>
</dbReference>
<keyword evidence="7" id="KW-1133">Transmembrane helix</keyword>
<evidence type="ECO:0008006" key="12">
    <source>
        <dbReference type="Google" id="ProtNLM"/>
    </source>
</evidence>
<dbReference type="PROSITE" id="PS00292">
    <property type="entry name" value="CYCLINS"/>
    <property type="match status" value="1"/>
</dbReference>
<gene>
    <name evidence="10" type="ORF">KFK09_020413</name>
</gene>
<dbReference type="InterPro" id="IPR036915">
    <property type="entry name" value="Cyclin-like_sf"/>
</dbReference>
<comment type="caution">
    <text evidence="10">The sequence shown here is derived from an EMBL/GenBank/DDBJ whole genome shotgun (WGS) entry which is preliminary data.</text>
</comment>
<dbReference type="PANTHER" id="PTHR10177">
    <property type="entry name" value="CYCLINS"/>
    <property type="match status" value="1"/>
</dbReference>
<feature type="compositionally biased region" description="Basic and acidic residues" evidence="6">
    <location>
        <begin position="618"/>
        <end position="628"/>
    </location>
</feature>
<dbReference type="FunFam" id="1.10.472.10:FF:000032">
    <property type="entry name" value="G2/mitotic-specific cyclin-1"/>
    <property type="match status" value="1"/>
</dbReference>
<sequence length="690" mass="77960">MVSLVASLIASPSSNVGVCGDKLEASNDFFPMKPGFHKLFSPMGVLVPIESGDVGIDLDAHAHRSVFISDGVDPVAMNAELPLIDILISLISSDALLAQLTFNLKDYEINKGDWLADCDSSANWDAMEEINVQDGVVFLLPILSAGLLGGLVVVDFVVVDRPVFFGSFGFSFLFNYKEERKRGRKMASKHDAMVSLQQNGKSSNPKFHGFRKKTASHPFSPLFDYRIDAEFKSKCNGKSTVAEGIIRRAFRDLKNIVNVAIYELQISSTHVKDTNFGAADFAMKEGRKGKPKLADVEVYDIDSRDVDNDQFALAEYVEDLYKFYKTAEKSSQINDYMNSQVELDAEMRANVSYWLIQVHEEYQLMPETLYLTLQIMDRYLSIQTVKRRTLKFVGISSMLIACKYVEKRGSPKVHDLVSVCRMTYNTSYILKMEKRILNKLNWSLTVPTMYVFLVRFIKAAHGDKQMERMTFFFSELALMHYSMIIYKPSMVAASAVYAARCTLKILPYWTKTLEYHTGFKSYQLINCTTELLNFQTSEDAEKRMKSKKYSELHFDVVTLNTPALKILEIIKNALFLVRGRVGRGKEFGLGCDSLPASGGSKRRKPGHVRADCPTLQDHSSKEKEKESGTDSSETEPEEETTNLCFMGEDQSDEEEIDSSGRSPVSNRPGRYLIGPDDWTVFLTNRPVRNY</sequence>
<evidence type="ECO:0000256" key="7">
    <source>
        <dbReference type="SAM" id="Phobius"/>
    </source>
</evidence>
<dbReference type="GO" id="GO:0010332">
    <property type="term" value="P:response to gamma radiation"/>
    <property type="evidence" value="ECO:0007669"/>
    <property type="project" value="UniProtKB-ARBA"/>
</dbReference>
<dbReference type="Proteomes" id="UP000829196">
    <property type="component" value="Unassembled WGS sequence"/>
</dbReference>
<feature type="domain" description="Cyclin-like" evidence="8">
    <location>
        <begin position="451"/>
        <end position="533"/>
    </location>
</feature>
<feature type="region of interest" description="Disordered" evidence="6">
    <location>
        <begin position="596"/>
        <end position="676"/>
    </location>
</feature>
<evidence type="ECO:0000256" key="6">
    <source>
        <dbReference type="SAM" id="MobiDB-lite"/>
    </source>
</evidence>
<feature type="domain" description="Cyclin-like" evidence="8">
    <location>
        <begin position="353"/>
        <end position="438"/>
    </location>
</feature>
<dbReference type="SMR" id="A0A8T3AMI9"/>
<feature type="transmembrane region" description="Helical" evidence="7">
    <location>
        <begin position="136"/>
        <end position="153"/>
    </location>
</feature>
<protein>
    <recommendedName>
        <fullName evidence="12">B-like cyclin</fullName>
    </recommendedName>
</protein>
<accession>A0A8T3AMI9</accession>
<dbReference type="SMART" id="SM00385">
    <property type="entry name" value="CYCLIN"/>
    <property type="match status" value="2"/>
</dbReference>
<evidence type="ECO:0000313" key="11">
    <source>
        <dbReference type="Proteomes" id="UP000829196"/>
    </source>
</evidence>
<dbReference type="InterPro" id="IPR039361">
    <property type="entry name" value="Cyclin"/>
</dbReference>
<keyword evidence="7" id="KW-0472">Membrane</keyword>
<dbReference type="Pfam" id="PF02984">
    <property type="entry name" value="Cyclin_C"/>
    <property type="match status" value="1"/>
</dbReference>
<evidence type="ECO:0000256" key="2">
    <source>
        <dbReference type="ARBA" id="ARBA00022618"/>
    </source>
</evidence>
<keyword evidence="2" id="KW-0132">Cell division</keyword>
<feature type="domain" description="Cyclin C-terminal" evidence="9">
    <location>
        <begin position="447"/>
        <end position="562"/>
    </location>
</feature>
<evidence type="ECO:0000256" key="4">
    <source>
        <dbReference type="ARBA" id="ARBA00023306"/>
    </source>
</evidence>
<evidence type="ECO:0000256" key="3">
    <source>
        <dbReference type="ARBA" id="ARBA00023127"/>
    </source>
</evidence>
<evidence type="ECO:0000259" key="9">
    <source>
        <dbReference type="SMART" id="SM01332"/>
    </source>
</evidence>
<evidence type="ECO:0000256" key="1">
    <source>
        <dbReference type="ARBA" id="ARBA00006955"/>
    </source>
</evidence>
<dbReference type="EMBL" id="JAGYWB010000015">
    <property type="protein sequence ID" value="KAI0497191.1"/>
    <property type="molecule type" value="Genomic_DNA"/>
</dbReference>
<dbReference type="GO" id="GO:0051301">
    <property type="term" value="P:cell division"/>
    <property type="evidence" value="ECO:0007669"/>
    <property type="project" value="UniProtKB-KW"/>
</dbReference>